<dbReference type="InterPro" id="IPR001506">
    <property type="entry name" value="Peptidase_M12A"/>
</dbReference>
<dbReference type="AlphaFoldDB" id="A0A7C9HZB6"/>
<name>A0A7C9HZB6_9DEIO</name>
<protein>
    <recommendedName>
        <fullName evidence="2">Peptidase M12A domain-containing protein</fullName>
    </recommendedName>
</protein>
<dbReference type="Gene3D" id="2.80.10.50">
    <property type="match status" value="1"/>
</dbReference>
<dbReference type="GO" id="GO:0006508">
    <property type="term" value="P:proteolysis"/>
    <property type="evidence" value="ECO:0007669"/>
    <property type="project" value="UniProtKB-KW"/>
</dbReference>
<dbReference type="Pfam" id="PF01400">
    <property type="entry name" value="Astacin"/>
    <property type="match status" value="1"/>
</dbReference>
<dbReference type="Pfam" id="PF05270">
    <property type="entry name" value="AbfB"/>
    <property type="match status" value="1"/>
</dbReference>
<dbReference type="CDD" id="cd23399">
    <property type="entry name" value="beta-trefoil_ABD_ABFB"/>
    <property type="match status" value="1"/>
</dbReference>
<dbReference type="EMBL" id="WQLB01000018">
    <property type="protein sequence ID" value="MVN87770.1"/>
    <property type="molecule type" value="Genomic_DNA"/>
</dbReference>
<dbReference type="SMART" id="SM00235">
    <property type="entry name" value="ZnMc"/>
    <property type="match status" value="1"/>
</dbReference>
<reference evidence="3 4" key="1">
    <citation type="submission" date="2019-12" db="EMBL/GenBank/DDBJ databases">
        <title>Deinococcus sp. HMF7620 Genome sequencing and assembly.</title>
        <authorList>
            <person name="Kang H."/>
            <person name="Kim H."/>
            <person name="Joh K."/>
        </authorList>
    </citation>
    <scope>NUCLEOTIDE SEQUENCE [LARGE SCALE GENOMIC DNA]</scope>
    <source>
        <strain evidence="3 4">HMF7620</strain>
    </source>
</reference>
<dbReference type="InterPro" id="IPR024079">
    <property type="entry name" value="MetalloPept_cat_dom_sf"/>
</dbReference>
<dbReference type="Proteomes" id="UP000483286">
    <property type="component" value="Unassembled WGS sequence"/>
</dbReference>
<keyword evidence="1" id="KW-0862">Zinc</keyword>
<feature type="binding site" evidence="1">
    <location>
        <position position="245"/>
    </location>
    <ligand>
        <name>Zn(2+)</name>
        <dbReference type="ChEBI" id="CHEBI:29105"/>
        <note>catalytic</note>
    </ligand>
</feature>
<dbReference type="InterPro" id="IPR036195">
    <property type="entry name" value="AbfB_ABD_sf"/>
</dbReference>
<accession>A0A7C9HZB6</accession>
<organism evidence="3 4">
    <name type="scientific">Deinococcus arboris</name>
    <dbReference type="NCBI Taxonomy" id="2682977"/>
    <lineage>
        <taxon>Bacteria</taxon>
        <taxon>Thermotogati</taxon>
        <taxon>Deinococcota</taxon>
        <taxon>Deinococci</taxon>
        <taxon>Deinococcales</taxon>
        <taxon>Deinococcaceae</taxon>
        <taxon>Deinococcus</taxon>
    </lineage>
</organism>
<dbReference type="SUPFAM" id="SSF55486">
    <property type="entry name" value="Metalloproteases ('zincins'), catalytic domain"/>
    <property type="match status" value="1"/>
</dbReference>
<evidence type="ECO:0000313" key="4">
    <source>
        <dbReference type="Proteomes" id="UP000483286"/>
    </source>
</evidence>
<evidence type="ECO:0000256" key="1">
    <source>
        <dbReference type="PROSITE-ProRule" id="PRU01211"/>
    </source>
</evidence>
<evidence type="ECO:0000259" key="2">
    <source>
        <dbReference type="PROSITE" id="PS51864"/>
    </source>
</evidence>
<dbReference type="GO" id="GO:0046373">
    <property type="term" value="P:L-arabinose metabolic process"/>
    <property type="evidence" value="ECO:0007669"/>
    <property type="project" value="InterPro"/>
</dbReference>
<sequence>MDGPTGRPAGAVCRLFASAVPSPLSGGCSMRPLPLLSLLSLSLILASCAGTDGHDHTHAPETQASTRHSHDALWQAHHPTGDTLQVQLPDRDAPSTVTLSGGHAYLGDDIIGDVRGTAVVGLSGQTILRTDRSSIQPLSSGITDAGLKWPGAVVPFVFDGSATANIRTQFNQAVQIYNGQTVVRYVARTNQANYVRVVAGDGCSSYVGMMSTSFKPNGQEITLGRDGCGVGAALHEMGHAAGLEHEQQRQDRDSYINVNYGLIDPAWRSQYDIIRDNRVNTAFTGYDVHSIMHYGNSQVNGQWVMTSKQGVPPEQIGQNNGYLTDGDKTAFRTIYGNVNGGGGGQGITLTTGQWTSLQVVTPGFTNRFLRHLNSLGYTEVVTSGSSATLKQDATFRVVGALDGTGCYSLESRNFPGQFLRHQNNRLRIDRNDGSDLMRRDATFCAQTGLAGLGGVSFVSRNINNAYIRHRNGEVWLDVNDGSTAFKQDASWNLAGAWAP</sequence>
<keyword evidence="1" id="KW-0479">Metal-binding</keyword>
<dbReference type="PANTHER" id="PTHR10127">
    <property type="entry name" value="DISCOIDIN, CUB, EGF, LAMININ , AND ZINC METALLOPROTEASE DOMAIN CONTAINING"/>
    <property type="match status" value="1"/>
</dbReference>
<dbReference type="InterPro" id="IPR006026">
    <property type="entry name" value="Peptidase_Metallo"/>
</dbReference>
<comment type="caution">
    <text evidence="3">The sequence shown here is derived from an EMBL/GenBank/DDBJ whole genome shotgun (WGS) entry which is preliminary data.</text>
</comment>
<gene>
    <name evidence="3" type="ORF">GO986_13485</name>
</gene>
<keyword evidence="1" id="KW-0645">Protease</keyword>
<dbReference type="GO" id="GO:0046556">
    <property type="term" value="F:alpha-L-arabinofuranosidase activity"/>
    <property type="evidence" value="ECO:0007669"/>
    <property type="project" value="InterPro"/>
</dbReference>
<dbReference type="SUPFAM" id="SSF110221">
    <property type="entry name" value="AbfB domain"/>
    <property type="match status" value="1"/>
</dbReference>
<feature type="binding site" evidence="1">
    <location>
        <position position="239"/>
    </location>
    <ligand>
        <name>Zn(2+)</name>
        <dbReference type="ChEBI" id="CHEBI:29105"/>
        <note>catalytic</note>
    </ligand>
</feature>
<feature type="domain" description="Peptidase M12A" evidence="2">
    <location>
        <begin position="140"/>
        <end position="339"/>
    </location>
</feature>
<comment type="caution">
    <text evidence="1">Lacks conserved residue(s) required for the propagation of feature annotation.</text>
</comment>
<dbReference type="Gene3D" id="3.40.390.10">
    <property type="entry name" value="Collagenase (Catalytic Domain)"/>
    <property type="match status" value="1"/>
</dbReference>
<keyword evidence="4" id="KW-1185">Reference proteome</keyword>
<keyword evidence="1" id="KW-0378">Hydrolase</keyword>
<evidence type="ECO:0000313" key="3">
    <source>
        <dbReference type="EMBL" id="MVN87770.1"/>
    </source>
</evidence>
<feature type="binding site" evidence="1">
    <location>
        <position position="235"/>
    </location>
    <ligand>
        <name>Zn(2+)</name>
        <dbReference type="ChEBI" id="CHEBI:29105"/>
        <note>catalytic</note>
    </ligand>
</feature>
<dbReference type="PROSITE" id="PS51864">
    <property type="entry name" value="ASTACIN"/>
    <property type="match status" value="1"/>
</dbReference>
<dbReference type="InterPro" id="IPR007934">
    <property type="entry name" value="AbfB_ABD"/>
</dbReference>
<dbReference type="GO" id="GO:0008270">
    <property type="term" value="F:zinc ion binding"/>
    <property type="evidence" value="ECO:0007669"/>
    <property type="project" value="UniProtKB-UniRule"/>
</dbReference>
<dbReference type="PRINTS" id="PR00480">
    <property type="entry name" value="ASTACIN"/>
</dbReference>
<feature type="active site" evidence="1">
    <location>
        <position position="236"/>
    </location>
</feature>
<proteinExistence type="predicted"/>
<dbReference type="PROSITE" id="PS51257">
    <property type="entry name" value="PROKAR_LIPOPROTEIN"/>
    <property type="match status" value="1"/>
</dbReference>
<keyword evidence="1" id="KW-0482">Metalloprotease</keyword>
<comment type="cofactor">
    <cofactor evidence="1">
        <name>Zn(2+)</name>
        <dbReference type="ChEBI" id="CHEBI:29105"/>
    </cofactor>
    <text evidence="1">Binds 1 zinc ion per subunit.</text>
</comment>
<dbReference type="GO" id="GO:0004222">
    <property type="term" value="F:metalloendopeptidase activity"/>
    <property type="evidence" value="ECO:0007669"/>
    <property type="project" value="UniProtKB-UniRule"/>
</dbReference>
<dbReference type="PANTHER" id="PTHR10127:SF850">
    <property type="entry name" value="METALLOENDOPEPTIDASE"/>
    <property type="match status" value="1"/>
</dbReference>